<evidence type="ECO:0000313" key="1">
    <source>
        <dbReference type="EMBL" id="ALO14236.1"/>
    </source>
</evidence>
<reference evidence="1 2" key="1">
    <citation type="submission" date="2015-11" db="EMBL/GenBank/DDBJ databases">
        <title>Description and complete genome sequence of a novel strain predominating in hypersaline microbial mats and representing a new family of the Bacteriodetes phylum.</title>
        <authorList>
            <person name="Spring S."/>
            <person name="Bunk B."/>
            <person name="Sproer C."/>
            <person name="Klenk H.-P."/>
        </authorList>
    </citation>
    <scope>NUCLEOTIDE SEQUENCE [LARGE SCALE GENOMIC DNA]</scope>
    <source>
        <strain evidence="1 2">L21-Spi-D4</strain>
    </source>
</reference>
<dbReference type="AlphaFoldDB" id="A0A0S2HWF4"/>
<accession>A0A0S2HWF4</accession>
<dbReference type="Proteomes" id="UP000064893">
    <property type="component" value="Chromosome"/>
</dbReference>
<dbReference type="EMBL" id="CP013118">
    <property type="protein sequence ID" value="ALO14236.1"/>
    <property type="molecule type" value="Genomic_DNA"/>
</dbReference>
<sequence>MFKWLNMEVSLYIYFFCRSFNITKAAYSKSNLYKYKFKSSNTTLNVINPQNKKGKLK</sequence>
<keyword evidence="2" id="KW-1185">Reference proteome</keyword>
<name>A0A0S2HWF4_9BACT</name>
<protein>
    <submittedName>
        <fullName evidence="1">Uncharacterized protein</fullName>
    </submittedName>
</protein>
<dbReference type="KEGG" id="blq:L21SP5_00560"/>
<organism evidence="1 2">
    <name type="scientific">Salinivirga cyanobacteriivorans</name>
    <dbReference type="NCBI Taxonomy" id="1307839"/>
    <lineage>
        <taxon>Bacteria</taxon>
        <taxon>Pseudomonadati</taxon>
        <taxon>Bacteroidota</taxon>
        <taxon>Bacteroidia</taxon>
        <taxon>Bacteroidales</taxon>
        <taxon>Salinivirgaceae</taxon>
        <taxon>Salinivirga</taxon>
    </lineage>
</organism>
<proteinExistence type="predicted"/>
<dbReference type="STRING" id="1307839.L21SP5_00560"/>
<gene>
    <name evidence="1" type="ORF">L21SP5_00560</name>
</gene>
<evidence type="ECO:0000313" key="2">
    <source>
        <dbReference type="Proteomes" id="UP000064893"/>
    </source>
</evidence>